<keyword evidence="4" id="KW-1185">Reference proteome</keyword>
<feature type="domain" description="Helix-hairpin-helix DNA-binding motif class 1" evidence="2">
    <location>
        <begin position="42"/>
        <end position="61"/>
    </location>
</feature>
<dbReference type="Pfam" id="PF12836">
    <property type="entry name" value="HHH_3"/>
    <property type="match status" value="2"/>
</dbReference>
<dbReference type="SUPFAM" id="SSF47781">
    <property type="entry name" value="RuvA domain 2-like"/>
    <property type="match status" value="2"/>
</dbReference>
<protein>
    <recommendedName>
        <fullName evidence="2">Helix-hairpin-helix DNA-binding motif class 1 domain-containing protein</fullName>
    </recommendedName>
</protein>
<evidence type="ECO:0000256" key="1">
    <source>
        <dbReference type="SAM" id="MobiDB-lite"/>
    </source>
</evidence>
<accession>A0ABY7G995</accession>
<proteinExistence type="predicted"/>
<evidence type="ECO:0000259" key="2">
    <source>
        <dbReference type="SMART" id="SM00278"/>
    </source>
</evidence>
<evidence type="ECO:0000313" key="3">
    <source>
        <dbReference type="EMBL" id="WAR30019.1"/>
    </source>
</evidence>
<organism evidence="3 4">
    <name type="scientific">Mya arenaria</name>
    <name type="common">Soft-shell clam</name>
    <dbReference type="NCBI Taxonomy" id="6604"/>
    <lineage>
        <taxon>Eukaryota</taxon>
        <taxon>Metazoa</taxon>
        <taxon>Spiralia</taxon>
        <taxon>Lophotrochozoa</taxon>
        <taxon>Mollusca</taxon>
        <taxon>Bivalvia</taxon>
        <taxon>Autobranchia</taxon>
        <taxon>Heteroconchia</taxon>
        <taxon>Euheterodonta</taxon>
        <taxon>Imparidentia</taxon>
        <taxon>Neoheterodontei</taxon>
        <taxon>Myida</taxon>
        <taxon>Myoidea</taxon>
        <taxon>Myidae</taxon>
        <taxon>Mya</taxon>
    </lineage>
</organism>
<name>A0ABY7G995_MYAAR</name>
<dbReference type="EMBL" id="CP111027">
    <property type="protein sequence ID" value="WAR30019.1"/>
    <property type="molecule type" value="Genomic_DNA"/>
</dbReference>
<evidence type="ECO:0000313" key="4">
    <source>
        <dbReference type="Proteomes" id="UP001164746"/>
    </source>
</evidence>
<gene>
    <name evidence="3" type="ORF">MAR_003587</name>
</gene>
<sequence>MFYRVSEFEQDVFLPPNSPTCFIVITFYEAGKRIRINYSDVETLKKIPGIGEKRANLIVHLREANGNITQKSLELLIEKGLPEEELETIDFAPNDQKFTDKQYVLQQKRIGKDDTTPGHTEEAGKKVRINYADVETLKKIPGIGEKRANLIVHFREATGNTTQESLELLIGKGLPEEELETIDFAPNDQKFTDKQQKLIDKDDTTLGCTDEDVWDNYLKKDDFKSIWKLLKNKKLPTYNTFLMLVDKLSTQTDDLRDFCGSVSNNLKARIPGAKIVYPAINPNNNRTTFVILSTCPSDENYVDGYPVETKYAYGQCNEDYSISDKEMNEDLCFKSKEDEDNLNAAVNKAHERFSEWPNYSCISFSFYKSRKYNEDDHNTALIEKGCIVLFVYLKHWKPVGWDFFPGDSHGYEIDVRESTCARLHTRTLYLDNTLSLGGTMQGTLRKEGVNDKVFSLTAAQCVFDSDSFKIAMALKKRNGLAVLEDGKLPLVFKRRPHLLEGSTTKMVYGGTPFVDAALGIRGIERQPSLRDCFQLGTFARNDVVIKCGMTTKVTVGKVRSPEGYFMGGKGHIHIQSLKSSKSEKTKPFSAPGDSGSFVFVVNKEILTGHLKGTSNHQKGDLALIGMVRGSIEGNGFYSTKMAATMTALGNEYTFEEEEEEQEQEQQEEQQEEQES</sequence>
<dbReference type="InterPro" id="IPR010994">
    <property type="entry name" value="RuvA_2-like"/>
</dbReference>
<dbReference type="Gene3D" id="1.10.150.280">
    <property type="entry name" value="AF1531-like domain"/>
    <property type="match status" value="1"/>
</dbReference>
<dbReference type="Gene3D" id="1.10.150.320">
    <property type="entry name" value="Photosystem II 12 kDa extrinsic protein"/>
    <property type="match status" value="1"/>
</dbReference>
<dbReference type="PANTHER" id="PTHR21180">
    <property type="entry name" value="ENDONUCLEASE/EXONUCLEASE/PHOSPHATASE FAMILY DOMAIN-CONTAINING PROTEIN 1"/>
    <property type="match status" value="1"/>
</dbReference>
<dbReference type="Proteomes" id="UP001164746">
    <property type="component" value="Chromosome 16"/>
</dbReference>
<dbReference type="PANTHER" id="PTHR21180:SF32">
    <property type="entry name" value="ENDONUCLEASE_EXONUCLEASE_PHOSPHATASE FAMILY DOMAIN-CONTAINING PROTEIN 1"/>
    <property type="match status" value="1"/>
</dbReference>
<feature type="region of interest" description="Disordered" evidence="1">
    <location>
        <begin position="650"/>
        <end position="675"/>
    </location>
</feature>
<reference evidence="3" key="1">
    <citation type="submission" date="2022-11" db="EMBL/GenBank/DDBJ databases">
        <title>Centuries of genome instability and evolution in soft-shell clam transmissible cancer (bioRxiv).</title>
        <authorList>
            <person name="Hart S.F.M."/>
            <person name="Yonemitsu M.A."/>
            <person name="Giersch R.M."/>
            <person name="Beal B.F."/>
            <person name="Arriagada G."/>
            <person name="Davis B.W."/>
            <person name="Ostrander E.A."/>
            <person name="Goff S.P."/>
            <person name="Metzger M.J."/>
        </authorList>
    </citation>
    <scope>NUCLEOTIDE SEQUENCE</scope>
    <source>
        <strain evidence="3">MELC-2E11</strain>
        <tissue evidence="3">Siphon/mantle</tissue>
    </source>
</reference>
<dbReference type="SMART" id="SM00278">
    <property type="entry name" value="HhH1"/>
    <property type="match status" value="2"/>
</dbReference>
<dbReference type="InterPro" id="IPR003583">
    <property type="entry name" value="Hlx-hairpin-Hlx_DNA-bd_motif"/>
</dbReference>
<feature type="compositionally biased region" description="Acidic residues" evidence="1">
    <location>
        <begin position="653"/>
        <end position="675"/>
    </location>
</feature>
<dbReference type="InterPro" id="IPR051675">
    <property type="entry name" value="Endo/Exo/Phosphatase_dom_1"/>
</dbReference>
<feature type="domain" description="Helix-hairpin-helix DNA-binding motif class 1" evidence="2">
    <location>
        <begin position="135"/>
        <end position="154"/>
    </location>
</feature>